<sequence>MGDEVRVSEQGVRQLVSAAHEQYLNLSEASGFAAQAGLGDTGAFRGILGLFRGTYEDAWAALSQALDEGLQDAQELSVRMDAALEDLLATDHHIQRDLDLIRTDVTDADEVHLPAGGDPIPGTPTAVSHLNTITSTPWHLPGPQPPTWAGESTTGAPVSLASETASMAGHASDTGDAMTTDDDIDDFLEEHDQ</sequence>
<dbReference type="Proteomes" id="UP000516957">
    <property type="component" value="Unassembled WGS sequence"/>
</dbReference>
<feature type="region of interest" description="Disordered" evidence="1">
    <location>
        <begin position="163"/>
        <end position="193"/>
    </location>
</feature>
<dbReference type="RefSeq" id="WP_179614113.1">
    <property type="nucleotide sequence ID" value="NZ_CP059163.1"/>
</dbReference>
<evidence type="ECO:0000313" key="3">
    <source>
        <dbReference type="Proteomes" id="UP000516957"/>
    </source>
</evidence>
<organism evidence="2 3">
    <name type="scientific">Nocardioides marinisabuli</name>
    <dbReference type="NCBI Taxonomy" id="419476"/>
    <lineage>
        <taxon>Bacteria</taxon>
        <taxon>Bacillati</taxon>
        <taxon>Actinomycetota</taxon>
        <taxon>Actinomycetes</taxon>
        <taxon>Propionibacteriales</taxon>
        <taxon>Nocardioidaceae</taxon>
        <taxon>Nocardioides</taxon>
    </lineage>
</organism>
<reference evidence="2 3" key="1">
    <citation type="submission" date="2020-07" db="EMBL/GenBank/DDBJ databases">
        <title>Sequencing the genomes of 1000 actinobacteria strains.</title>
        <authorList>
            <person name="Klenk H.-P."/>
        </authorList>
    </citation>
    <scope>NUCLEOTIDE SEQUENCE [LARGE SCALE GENOMIC DNA]</scope>
    <source>
        <strain evidence="2 3">DSM 18965</strain>
    </source>
</reference>
<keyword evidence="3" id="KW-1185">Reference proteome</keyword>
<protein>
    <submittedName>
        <fullName evidence="2">Uncharacterized protein</fullName>
    </submittedName>
</protein>
<dbReference type="EMBL" id="JACCBE010000001">
    <property type="protein sequence ID" value="NYD56176.1"/>
    <property type="molecule type" value="Genomic_DNA"/>
</dbReference>
<name>A0A7Y9EYQ7_9ACTN</name>
<comment type="caution">
    <text evidence="2">The sequence shown here is derived from an EMBL/GenBank/DDBJ whole genome shotgun (WGS) entry which is preliminary data.</text>
</comment>
<proteinExistence type="predicted"/>
<dbReference type="AlphaFoldDB" id="A0A7Y9EYQ7"/>
<gene>
    <name evidence="2" type="ORF">BKA08_000414</name>
</gene>
<evidence type="ECO:0000256" key="1">
    <source>
        <dbReference type="SAM" id="MobiDB-lite"/>
    </source>
</evidence>
<evidence type="ECO:0000313" key="2">
    <source>
        <dbReference type="EMBL" id="NYD56176.1"/>
    </source>
</evidence>
<feature type="compositionally biased region" description="Acidic residues" evidence="1">
    <location>
        <begin position="179"/>
        <end position="193"/>
    </location>
</feature>
<accession>A0A7Y9EYQ7</accession>